<evidence type="ECO:0000256" key="1">
    <source>
        <dbReference type="SAM" id="Coils"/>
    </source>
</evidence>
<keyword evidence="5" id="KW-1185">Reference proteome</keyword>
<feature type="domain" description="GRIP" evidence="3">
    <location>
        <begin position="441"/>
        <end position="492"/>
    </location>
</feature>
<dbReference type="InterPro" id="IPR000237">
    <property type="entry name" value="GRIP_dom"/>
</dbReference>
<evidence type="ECO:0000259" key="3">
    <source>
        <dbReference type="PROSITE" id="PS50913"/>
    </source>
</evidence>
<dbReference type="AlphaFoldDB" id="A0A836IBJ9"/>
<evidence type="ECO:0000256" key="2">
    <source>
        <dbReference type="SAM" id="MobiDB-lite"/>
    </source>
</evidence>
<dbReference type="PROSITE" id="PS50913">
    <property type="entry name" value="GRIP"/>
    <property type="match status" value="1"/>
</dbReference>
<dbReference type="Proteomes" id="UP000674318">
    <property type="component" value="Unassembled WGS sequence"/>
</dbReference>
<evidence type="ECO:0000313" key="5">
    <source>
        <dbReference type="Proteomes" id="UP000674318"/>
    </source>
</evidence>
<feature type="compositionally biased region" description="Polar residues" evidence="2">
    <location>
        <begin position="1"/>
        <end position="10"/>
    </location>
</feature>
<keyword evidence="1" id="KW-0175">Coiled coil</keyword>
<dbReference type="GeneID" id="94288096"/>
<reference evidence="4 5" key="1">
    <citation type="submission" date="2021-02" db="EMBL/GenBank/DDBJ databases">
        <title>Porcisia hertigi Genome sequencing and assembly.</title>
        <authorList>
            <person name="Almutairi H."/>
            <person name="Gatherer D."/>
        </authorList>
    </citation>
    <scope>NUCLEOTIDE SEQUENCE [LARGE SCALE GENOMIC DNA]</scope>
    <source>
        <strain evidence="4 5">C119</strain>
    </source>
</reference>
<evidence type="ECO:0000313" key="4">
    <source>
        <dbReference type="EMBL" id="KAG5494141.1"/>
    </source>
</evidence>
<dbReference type="Pfam" id="PF01465">
    <property type="entry name" value="GRIP"/>
    <property type="match status" value="1"/>
</dbReference>
<dbReference type="EMBL" id="JAFJZO010000034">
    <property type="protein sequence ID" value="KAG5494141.1"/>
    <property type="molecule type" value="Genomic_DNA"/>
</dbReference>
<name>A0A836IBJ9_9TRYP</name>
<dbReference type="OrthoDB" id="1926336at2759"/>
<feature type="coiled-coil region" evidence="1">
    <location>
        <begin position="161"/>
        <end position="283"/>
    </location>
</feature>
<accession>A0A836IBJ9</accession>
<sequence>MRSSTDQSENTTGAPTTDDAAAKLPSSTTATVPTEEVAQLKRQLHDCQEKFELWKVKAKAGVDQMRSQIVDITRALNESKQQCAHLAALAYNADAPTSVYVSQSQNLMYAHAMAAACLLVDAVSAPDTGGGQEPCDGSAATNLSSSRHIQRTNPHLLQKTIEDQSNRLKEVRRALQQLTNELQQRTEALRQQDDNVAALRRQLAALEACKTSLEQQLANAPDAEQWRQAQEDLDQQLVRMQLEYEGRESQLILQHSTELQALNAAHEQEIREMERERNEAVAQALRNCSGYIADKPAGRSAPLSRESDGNHNGKADDDAYIDLLNDYKRIKMRCAAVVKERDHMETQQKAFVRELRGLLSCTARSLPASKGNSAANTGTTDADRIGLAVEWDSLSDTATMEDVTRHLCEQRLRFKGIQEELARTHQEVTQLRRLNAGHSADGLSAQQVQYLRSVVVQLLCSLSDVNVVRHMLPVLCMLLKFSDGELKAITNALPHSTGNR</sequence>
<dbReference type="KEGG" id="phet:94288096"/>
<gene>
    <name evidence="4" type="ORF">JKF63_01976</name>
</gene>
<protein>
    <recommendedName>
        <fullName evidence="3">GRIP domain-containing protein</fullName>
    </recommendedName>
</protein>
<dbReference type="RefSeq" id="XP_067754176.1">
    <property type="nucleotide sequence ID" value="XM_067898019.1"/>
</dbReference>
<proteinExistence type="predicted"/>
<organism evidence="4 5">
    <name type="scientific">Porcisia hertigi</name>
    <dbReference type="NCBI Taxonomy" id="2761500"/>
    <lineage>
        <taxon>Eukaryota</taxon>
        <taxon>Discoba</taxon>
        <taxon>Euglenozoa</taxon>
        <taxon>Kinetoplastea</taxon>
        <taxon>Metakinetoplastina</taxon>
        <taxon>Trypanosomatida</taxon>
        <taxon>Trypanosomatidae</taxon>
        <taxon>Leishmaniinae</taxon>
        <taxon>Porcisia</taxon>
    </lineage>
</organism>
<feature type="region of interest" description="Disordered" evidence="2">
    <location>
        <begin position="1"/>
        <end position="34"/>
    </location>
</feature>
<comment type="caution">
    <text evidence="4">The sequence shown here is derived from an EMBL/GenBank/DDBJ whole genome shotgun (WGS) entry which is preliminary data.</text>
</comment>